<proteinExistence type="predicted"/>
<feature type="non-terminal residue" evidence="1">
    <location>
        <position position="1"/>
    </location>
</feature>
<evidence type="ECO:0000313" key="2">
    <source>
        <dbReference type="Proteomes" id="UP000053647"/>
    </source>
</evidence>
<reference evidence="1 2" key="1">
    <citation type="submission" date="2014-06" db="EMBL/GenBank/DDBJ databases">
        <authorList>
            <consortium name="DOE Joint Genome Institute"/>
            <person name="Kuo A."/>
            <person name="Kohler A."/>
            <person name="Nagy L.G."/>
            <person name="Floudas D."/>
            <person name="Copeland A."/>
            <person name="Barry K.W."/>
            <person name="Cichocki N."/>
            <person name="Veneault-Fourrey C."/>
            <person name="LaButti K."/>
            <person name="Lindquist E.A."/>
            <person name="Lipzen A."/>
            <person name="Lundell T."/>
            <person name="Morin E."/>
            <person name="Murat C."/>
            <person name="Sun H."/>
            <person name="Tunlid A."/>
            <person name="Henrissat B."/>
            <person name="Grigoriev I.V."/>
            <person name="Hibbett D.S."/>
            <person name="Martin F."/>
            <person name="Nordberg H.P."/>
            <person name="Cantor M.N."/>
            <person name="Hua S.X."/>
        </authorList>
    </citation>
    <scope>NUCLEOTIDE SEQUENCE [LARGE SCALE GENOMIC DNA]</scope>
    <source>
        <strain evidence="1 2">ATCC 200175</strain>
    </source>
</reference>
<keyword evidence="2" id="KW-1185">Reference proteome</keyword>
<dbReference type="EMBL" id="KN819730">
    <property type="protein sequence ID" value="KIJ07986.1"/>
    <property type="molecule type" value="Genomic_DNA"/>
</dbReference>
<organism evidence="1 2">
    <name type="scientific">Paxillus involutus ATCC 200175</name>
    <dbReference type="NCBI Taxonomy" id="664439"/>
    <lineage>
        <taxon>Eukaryota</taxon>
        <taxon>Fungi</taxon>
        <taxon>Dikarya</taxon>
        <taxon>Basidiomycota</taxon>
        <taxon>Agaricomycotina</taxon>
        <taxon>Agaricomycetes</taxon>
        <taxon>Agaricomycetidae</taxon>
        <taxon>Boletales</taxon>
        <taxon>Paxilineae</taxon>
        <taxon>Paxillaceae</taxon>
        <taxon>Paxillus</taxon>
    </lineage>
</organism>
<dbReference type="AlphaFoldDB" id="A0A0C9TKU1"/>
<name>A0A0C9TKU1_PAXIN</name>
<sequence>MIKSVSGDFSEDLSVTSVGRLALPDIQHWARLAVLVGDSVAKVVAPPAKVTAKAVRYTAQRLSPRQMAYLLDRLLQHMRPQPTGQRQPG</sequence>
<accession>A0A0C9TKU1</accession>
<feature type="non-terminal residue" evidence="1">
    <location>
        <position position="89"/>
    </location>
</feature>
<evidence type="ECO:0000313" key="1">
    <source>
        <dbReference type="EMBL" id="KIJ07986.1"/>
    </source>
</evidence>
<dbReference type="Proteomes" id="UP000053647">
    <property type="component" value="Unassembled WGS sequence"/>
</dbReference>
<gene>
    <name evidence="1" type="ORF">PAXINDRAFT_173149</name>
</gene>
<dbReference type="HOGENOM" id="CLU_2460801_0_0_1"/>
<protein>
    <submittedName>
        <fullName evidence="1">Uncharacterized protein</fullName>
    </submittedName>
</protein>
<reference evidence="2" key="2">
    <citation type="submission" date="2015-01" db="EMBL/GenBank/DDBJ databases">
        <title>Evolutionary Origins and Diversification of the Mycorrhizal Mutualists.</title>
        <authorList>
            <consortium name="DOE Joint Genome Institute"/>
            <consortium name="Mycorrhizal Genomics Consortium"/>
            <person name="Kohler A."/>
            <person name="Kuo A."/>
            <person name="Nagy L.G."/>
            <person name="Floudas D."/>
            <person name="Copeland A."/>
            <person name="Barry K.W."/>
            <person name="Cichocki N."/>
            <person name="Veneault-Fourrey C."/>
            <person name="LaButti K."/>
            <person name="Lindquist E.A."/>
            <person name="Lipzen A."/>
            <person name="Lundell T."/>
            <person name="Morin E."/>
            <person name="Murat C."/>
            <person name="Riley R."/>
            <person name="Ohm R."/>
            <person name="Sun H."/>
            <person name="Tunlid A."/>
            <person name="Henrissat B."/>
            <person name="Grigoriev I.V."/>
            <person name="Hibbett D.S."/>
            <person name="Martin F."/>
        </authorList>
    </citation>
    <scope>NUCLEOTIDE SEQUENCE [LARGE SCALE GENOMIC DNA]</scope>
    <source>
        <strain evidence="2">ATCC 200175</strain>
    </source>
</reference>